<keyword evidence="1" id="KW-0808">Transferase</keyword>
<evidence type="ECO:0000313" key="2">
    <source>
        <dbReference type="Proteomes" id="UP000502297"/>
    </source>
</evidence>
<keyword evidence="2" id="KW-1185">Reference proteome</keyword>
<dbReference type="Gene3D" id="3.90.1480.10">
    <property type="entry name" value="Alpha-2,3-sialyltransferase"/>
    <property type="match status" value="1"/>
</dbReference>
<accession>A0A6G8RRM1</accession>
<dbReference type="Proteomes" id="UP000502297">
    <property type="component" value="Chromosome"/>
</dbReference>
<reference evidence="1 2" key="1">
    <citation type="submission" date="2020-03" db="EMBL/GenBank/DDBJ databases">
        <authorList>
            <person name="Zhu W."/>
        </authorList>
    </citation>
    <scope>NUCLEOTIDE SEQUENCE [LARGE SCALE GENOMIC DNA]</scope>
    <source>
        <strain evidence="1 2">323-1</strain>
    </source>
</reference>
<dbReference type="AlphaFoldDB" id="A0A6G8RRM1"/>
<keyword evidence="1" id="KW-0489">Methyltransferase</keyword>
<sequence>MQKKLSELVLNKPPIQKIFVIGGGASLLQQPIHLLDEKQHFIITCNEAFTFFPNAMISHHADYSWWQEHQNQLNFVFKGSIKTGAGLGTNLPYPDNGIETLTMVKANNQDLLFRTPEYIYGNNCGLQALSLAHLMRPKHIILLGFDFKIENHQTHSYKNMPTEDLKRLQIFWAGFLKNFEEFEHFRQLQWHKVHPHLALPKVWNTNPDSALNLYDKSKSLEELLEL</sequence>
<organism evidence="1 2">
    <name type="scientific">Acinetobacter shaoyimingii</name>
    <dbReference type="NCBI Taxonomy" id="2715164"/>
    <lineage>
        <taxon>Bacteria</taxon>
        <taxon>Pseudomonadati</taxon>
        <taxon>Pseudomonadota</taxon>
        <taxon>Gammaproteobacteria</taxon>
        <taxon>Moraxellales</taxon>
        <taxon>Moraxellaceae</taxon>
        <taxon>Acinetobacter</taxon>
    </lineage>
</organism>
<evidence type="ECO:0000313" key="1">
    <source>
        <dbReference type="EMBL" id="QIO04619.1"/>
    </source>
</evidence>
<dbReference type="GO" id="GO:0032259">
    <property type="term" value="P:methylation"/>
    <property type="evidence" value="ECO:0007669"/>
    <property type="project" value="UniProtKB-KW"/>
</dbReference>
<name>A0A6G8RRM1_9GAMM</name>
<dbReference type="GO" id="GO:0008168">
    <property type="term" value="F:methyltransferase activity"/>
    <property type="evidence" value="ECO:0007669"/>
    <property type="project" value="UniProtKB-KW"/>
</dbReference>
<gene>
    <name evidence="1" type="ORF">G8E00_00925</name>
</gene>
<dbReference type="KEGG" id="asha:G8E00_00925"/>
<dbReference type="EMBL" id="CP049801">
    <property type="protein sequence ID" value="QIO04619.1"/>
    <property type="molecule type" value="Genomic_DNA"/>
</dbReference>
<protein>
    <submittedName>
        <fullName evidence="1">Methyltransferase type 11</fullName>
    </submittedName>
</protein>
<dbReference type="RefSeq" id="WP_166221375.1">
    <property type="nucleotide sequence ID" value="NZ_CP049801.1"/>
</dbReference>
<proteinExistence type="predicted"/>